<organism evidence="1 2">
    <name type="scientific">Mesorhizobium plurifarium</name>
    <dbReference type="NCBI Taxonomy" id="69974"/>
    <lineage>
        <taxon>Bacteria</taxon>
        <taxon>Pseudomonadati</taxon>
        <taxon>Pseudomonadota</taxon>
        <taxon>Alphaproteobacteria</taxon>
        <taxon>Hyphomicrobiales</taxon>
        <taxon>Phyllobacteriaceae</taxon>
        <taxon>Mesorhizobium</taxon>
    </lineage>
</organism>
<dbReference type="GO" id="GO:0003677">
    <property type="term" value="F:DNA binding"/>
    <property type="evidence" value="ECO:0007669"/>
    <property type="project" value="InterPro"/>
</dbReference>
<gene>
    <name evidence="1" type="ORF">MPL1032_180050</name>
</gene>
<dbReference type="SUPFAM" id="SSF46689">
    <property type="entry name" value="Homeodomain-like"/>
    <property type="match status" value="1"/>
</dbReference>
<name>A0A0K2VU53_MESPL</name>
<sequence length="164" mass="18295">MILAMFSDRPANLTRPAAATAEVARLKAGERSTNASDRQPHVIRLGWSVHNKRELPRTFYCEWGACMRSSKNRWTVCNGRKNQKLLAGVVGRSGRRRYHPASRERLVVTYLLPGVSASRLALGHGVNANLVRKWIKKRTDIQCLAPSTSPAFIPVQIESTSDSD</sequence>
<dbReference type="AlphaFoldDB" id="A0A0K2VU53"/>
<dbReference type="Pfam" id="PF01527">
    <property type="entry name" value="HTH_Tnp_1"/>
    <property type="match status" value="1"/>
</dbReference>
<evidence type="ECO:0008006" key="3">
    <source>
        <dbReference type="Google" id="ProtNLM"/>
    </source>
</evidence>
<dbReference type="GO" id="GO:0006313">
    <property type="term" value="P:DNA transposition"/>
    <property type="evidence" value="ECO:0007669"/>
    <property type="project" value="InterPro"/>
</dbReference>
<reference evidence="2" key="1">
    <citation type="submission" date="2014-08" db="EMBL/GenBank/DDBJ databases">
        <authorList>
            <person name="Edwards T."/>
        </authorList>
    </citation>
    <scope>NUCLEOTIDE SEQUENCE [LARGE SCALE GENOMIC DNA]</scope>
</reference>
<dbReference type="EMBL" id="CCND01000010">
    <property type="protein sequence ID" value="CDX53576.1"/>
    <property type="molecule type" value="Genomic_DNA"/>
</dbReference>
<evidence type="ECO:0000313" key="2">
    <source>
        <dbReference type="Proteomes" id="UP000182888"/>
    </source>
</evidence>
<dbReference type="InterPro" id="IPR002514">
    <property type="entry name" value="Transposase_8"/>
</dbReference>
<dbReference type="InterPro" id="IPR009057">
    <property type="entry name" value="Homeodomain-like_sf"/>
</dbReference>
<proteinExistence type="predicted"/>
<accession>A0A0K2VU53</accession>
<evidence type="ECO:0000313" key="1">
    <source>
        <dbReference type="EMBL" id="CDX53576.1"/>
    </source>
</evidence>
<dbReference type="GO" id="GO:0004803">
    <property type="term" value="F:transposase activity"/>
    <property type="evidence" value="ECO:0007669"/>
    <property type="project" value="InterPro"/>
</dbReference>
<protein>
    <recommendedName>
        <fullName evidence="3">Transposase</fullName>
    </recommendedName>
</protein>
<dbReference type="Proteomes" id="UP000182888">
    <property type="component" value="Unassembled WGS sequence"/>
</dbReference>